<evidence type="ECO:0000259" key="13">
    <source>
        <dbReference type="PROSITE" id="PS50011"/>
    </source>
</evidence>
<dbReference type="InterPro" id="IPR000719">
    <property type="entry name" value="Prot_kinase_dom"/>
</dbReference>
<dbReference type="PANTHER" id="PTHR24348:SF22">
    <property type="entry name" value="NON-SPECIFIC SERINE_THREONINE PROTEIN KINASE"/>
    <property type="match status" value="1"/>
</dbReference>
<proteinExistence type="predicted"/>
<feature type="compositionally biased region" description="Polar residues" evidence="12">
    <location>
        <begin position="482"/>
        <end position="492"/>
    </location>
</feature>
<dbReference type="OrthoDB" id="4062651at2759"/>
<dbReference type="FunFam" id="1.10.510.10:FF:000693">
    <property type="entry name" value="Serine/threonine protein kinase, putative"/>
    <property type="match status" value="1"/>
</dbReference>
<comment type="catalytic activity">
    <reaction evidence="10">
        <text>L-threonyl-[protein] + ATP = O-phospho-L-threonyl-[protein] + ADP + H(+)</text>
        <dbReference type="Rhea" id="RHEA:46608"/>
        <dbReference type="Rhea" id="RHEA-COMP:11060"/>
        <dbReference type="Rhea" id="RHEA-COMP:11605"/>
        <dbReference type="ChEBI" id="CHEBI:15378"/>
        <dbReference type="ChEBI" id="CHEBI:30013"/>
        <dbReference type="ChEBI" id="CHEBI:30616"/>
        <dbReference type="ChEBI" id="CHEBI:61977"/>
        <dbReference type="ChEBI" id="CHEBI:456216"/>
        <dbReference type="EC" id="2.7.11.1"/>
    </reaction>
</comment>
<keyword evidence="8" id="KW-0072">Autophagy</keyword>
<dbReference type="GO" id="GO:0004674">
    <property type="term" value="F:protein serine/threonine kinase activity"/>
    <property type="evidence" value="ECO:0007669"/>
    <property type="project" value="UniProtKB-KW"/>
</dbReference>
<comment type="subcellular location">
    <subcellularLocation>
        <location evidence="1">Preautophagosomal structure membrane</location>
        <topology evidence="1">Peripheral membrane protein</topology>
    </subcellularLocation>
</comment>
<keyword evidence="4" id="KW-0808">Transferase</keyword>
<dbReference type="AlphaFoldDB" id="A0A6G1HCM3"/>
<evidence type="ECO:0000256" key="1">
    <source>
        <dbReference type="ARBA" id="ARBA00004623"/>
    </source>
</evidence>
<feature type="compositionally biased region" description="Acidic residues" evidence="12">
    <location>
        <begin position="439"/>
        <end position="451"/>
    </location>
</feature>
<dbReference type="CDD" id="cd13993">
    <property type="entry name" value="STKc_Pat1_like"/>
    <property type="match status" value="1"/>
</dbReference>
<evidence type="ECO:0000313" key="15">
    <source>
        <dbReference type="Proteomes" id="UP000800041"/>
    </source>
</evidence>
<feature type="compositionally biased region" description="Low complexity" evidence="12">
    <location>
        <begin position="578"/>
        <end position="588"/>
    </location>
</feature>
<dbReference type="EC" id="2.7.11.1" evidence="2"/>
<evidence type="ECO:0000256" key="11">
    <source>
        <dbReference type="ARBA" id="ARBA00048679"/>
    </source>
</evidence>
<dbReference type="GO" id="GO:0005829">
    <property type="term" value="C:cytosol"/>
    <property type="evidence" value="ECO:0007669"/>
    <property type="project" value="TreeGrafter"/>
</dbReference>
<dbReference type="PANTHER" id="PTHR24348">
    <property type="entry name" value="SERINE/THREONINE-PROTEIN KINASE UNC-51-RELATED"/>
    <property type="match status" value="1"/>
</dbReference>
<dbReference type="SMART" id="SM00220">
    <property type="entry name" value="S_TKc"/>
    <property type="match status" value="1"/>
</dbReference>
<dbReference type="InterPro" id="IPR045269">
    <property type="entry name" value="Atg1-like"/>
</dbReference>
<dbReference type="GO" id="GO:0010506">
    <property type="term" value="P:regulation of autophagy"/>
    <property type="evidence" value="ECO:0007669"/>
    <property type="project" value="InterPro"/>
</dbReference>
<evidence type="ECO:0000256" key="2">
    <source>
        <dbReference type="ARBA" id="ARBA00012513"/>
    </source>
</evidence>
<name>A0A6G1HCM3_9PEZI</name>
<dbReference type="PROSITE" id="PS00108">
    <property type="entry name" value="PROTEIN_KINASE_ST"/>
    <property type="match status" value="1"/>
</dbReference>
<feature type="domain" description="Protein kinase" evidence="13">
    <location>
        <begin position="18"/>
        <end position="281"/>
    </location>
</feature>
<keyword evidence="7" id="KW-0067">ATP-binding</keyword>
<evidence type="ECO:0000256" key="3">
    <source>
        <dbReference type="ARBA" id="ARBA00022527"/>
    </source>
</evidence>
<dbReference type="InterPro" id="IPR008271">
    <property type="entry name" value="Ser/Thr_kinase_AS"/>
</dbReference>
<accession>A0A6G1HCM3</accession>
<dbReference type="Pfam" id="PF00069">
    <property type="entry name" value="Pkinase"/>
    <property type="match status" value="1"/>
</dbReference>
<evidence type="ECO:0000256" key="5">
    <source>
        <dbReference type="ARBA" id="ARBA00022741"/>
    </source>
</evidence>
<evidence type="ECO:0000256" key="8">
    <source>
        <dbReference type="ARBA" id="ARBA00023006"/>
    </source>
</evidence>
<evidence type="ECO:0000313" key="14">
    <source>
        <dbReference type="EMBL" id="KAF1990905.1"/>
    </source>
</evidence>
<feature type="region of interest" description="Disordered" evidence="12">
    <location>
        <begin position="438"/>
        <end position="495"/>
    </location>
</feature>
<sequence>MDCLRDGFIEGVLLDGRFRTISPLNHGSFGMVFKARDILTGGIVALKCLTKPEAAIACPSAIAIDDKSEELDIHRRIGRHPNIVNLIHSFETANHTYLVLEFCPNGDLYESIRSNQGPLQTEHVKDFVMQLVDAIEFMHSKGIAHRDIKPENIFLTKDGSMKVGDFGLATMEAWTFEAAVGSDRYMAPEQYDPASNGYSPTKADIWAIGICLLNILFSRNPFATPSGSDPLFNDFFNDKQSLFDVFPKMSQDTFEVLRHSLAIDPNKRSLSAVKDALNSVVSFTVDDESLDEFCSDSAVPATVAANREPLRTPSINTPQMSNSGAFPWAKALAMSPQPPVRQLSAIPEPEGYSDDRSSGWFSKPDTASIASFVDSGLGLSYNSFRPSNLKIPEFSKFKRSEPVPISGSLPAAATRPKPISSMSQLFKKRDMVSKSWSDLWDEEEEEQQTENEPEHMFVKDSTWDDDVPSGRTTPRVGLSEMKNPSTANNSRSRAPAVVDERVSEHTGFIFDDFHSSATLHTPHRYSPPSKRSILDKWSVLGDRRRGQTPKQVMTAEPTNKKVTHPMPSPLNARKRSRASSWRRNNNASPWVQHHGNDSTECHHLNEKKEDWSMSKDWRQHGNASEESLGENGWVWRHGLHL</sequence>
<protein>
    <recommendedName>
        <fullName evidence="2">non-specific serine/threonine protein kinase</fullName>
        <ecNumber evidence="2">2.7.11.1</ecNumber>
    </recommendedName>
    <alternativeName>
        <fullName evidence="9">Autophagy-related protein 1</fullName>
    </alternativeName>
</protein>
<dbReference type="Proteomes" id="UP000800041">
    <property type="component" value="Unassembled WGS sequence"/>
</dbReference>
<keyword evidence="6 14" id="KW-0418">Kinase</keyword>
<comment type="catalytic activity">
    <reaction evidence="11">
        <text>L-seryl-[protein] + ATP = O-phospho-L-seryl-[protein] + ADP + H(+)</text>
        <dbReference type="Rhea" id="RHEA:17989"/>
        <dbReference type="Rhea" id="RHEA-COMP:9863"/>
        <dbReference type="Rhea" id="RHEA-COMP:11604"/>
        <dbReference type="ChEBI" id="CHEBI:15378"/>
        <dbReference type="ChEBI" id="CHEBI:29999"/>
        <dbReference type="ChEBI" id="CHEBI:30616"/>
        <dbReference type="ChEBI" id="CHEBI:83421"/>
        <dbReference type="ChEBI" id="CHEBI:456216"/>
        <dbReference type="EC" id="2.7.11.1"/>
    </reaction>
</comment>
<keyword evidence="5" id="KW-0547">Nucleotide-binding</keyword>
<dbReference type="GO" id="GO:0005524">
    <property type="term" value="F:ATP binding"/>
    <property type="evidence" value="ECO:0007669"/>
    <property type="project" value="UniProtKB-KW"/>
</dbReference>
<dbReference type="Gene3D" id="1.10.510.10">
    <property type="entry name" value="Transferase(Phosphotransferase) domain 1"/>
    <property type="match status" value="1"/>
</dbReference>
<dbReference type="GO" id="GO:0000045">
    <property type="term" value="P:autophagosome assembly"/>
    <property type="evidence" value="ECO:0007669"/>
    <property type="project" value="TreeGrafter"/>
</dbReference>
<dbReference type="EMBL" id="ML977141">
    <property type="protein sequence ID" value="KAF1990905.1"/>
    <property type="molecule type" value="Genomic_DNA"/>
</dbReference>
<evidence type="ECO:0000256" key="4">
    <source>
        <dbReference type="ARBA" id="ARBA00022679"/>
    </source>
</evidence>
<keyword evidence="3" id="KW-0723">Serine/threonine-protein kinase</keyword>
<feature type="compositionally biased region" description="Basic and acidic residues" evidence="12">
    <location>
        <begin position="452"/>
        <end position="462"/>
    </location>
</feature>
<evidence type="ECO:0000256" key="10">
    <source>
        <dbReference type="ARBA" id="ARBA00047899"/>
    </source>
</evidence>
<dbReference type="GO" id="GO:0034045">
    <property type="term" value="C:phagophore assembly site membrane"/>
    <property type="evidence" value="ECO:0007669"/>
    <property type="project" value="UniProtKB-SubCell"/>
</dbReference>
<evidence type="ECO:0000256" key="6">
    <source>
        <dbReference type="ARBA" id="ARBA00022777"/>
    </source>
</evidence>
<organism evidence="14 15">
    <name type="scientific">Aulographum hederae CBS 113979</name>
    <dbReference type="NCBI Taxonomy" id="1176131"/>
    <lineage>
        <taxon>Eukaryota</taxon>
        <taxon>Fungi</taxon>
        <taxon>Dikarya</taxon>
        <taxon>Ascomycota</taxon>
        <taxon>Pezizomycotina</taxon>
        <taxon>Dothideomycetes</taxon>
        <taxon>Pleosporomycetidae</taxon>
        <taxon>Aulographales</taxon>
        <taxon>Aulographaceae</taxon>
    </lineage>
</organism>
<feature type="region of interest" description="Disordered" evidence="12">
    <location>
        <begin position="543"/>
        <end position="601"/>
    </location>
</feature>
<dbReference type="InterPro" id="IPR011009">
    <property type="entry name" value="Kinase-like_dom_sf"/>
</dbReference>
<dbReference type="PROSITE" id="PS50011">
    <property type="entry name" value="PROTEIN_KINASE_DOM"/>
    <property type="match status" value="1"/>
</dbReference>
<dbReference type="SUPFAM" id="SSF56112">
    <property type="entry name" value="Protein kinase-like (PK-like)"/>
    <property type="match status" value="1"/>
</dbReference>
<reference evidence="14" key="1">
    <citation type="journal article" date="2020" name="Stud. Mycol.">
        <title>101 Dothideomycetes genomes: a test case for predicting lifestyles and emergence of pathogens.</title>
        <authorList>
            <person name="Haridas S."/>
            <person name="Albert R."/>
            <person name="Binder M."/>
            <person name="Bloem J."/>
            <person name="Labutti K."/>
            <person name="Salamov A."/>
            <person name="Andreopoulos B."/>
            <person name="Baker S."/>
            <person name="Barry K."/>
            <person name="Bills G."/>
            <person name="Bluhm B."/>
            <person name="Cannon C."/>
            <person name="Castanera R."/>
            <person name="Culley D."/>
            <person name="Daum C."/>
            <person name="Ezra D."/>
            <person name="Gonzalez J."/>
            <person name="Henrissat B."/>
            <person name="Kuo A."/>
            <person name="Liang C."/>
            <person name="Lipzen A."/>
            <person name="Lutzoni F."/>
            <person name="Magnuson J."/>
            <person name="Mondo S."/>
            <person name="Nolan M."/>
            <person name="Ohm R."/>
            <person name="Pangilinan J."/>
            <person name="Park H.-J."/>
            <person name="Ramirez L."/>
            <person name="Alfaro M."/>
            <person name="Sun H."/>
            <person name="Tritt A."/>
            <person name="Yoshinaga Y."/>
            <person name="Zwiers L.-H."/>
            <person name="Turgeon B."/>
            <person name="Goodwin S."/>
            <person name="Spatafora J."/>
            <person name="Crous P."/>
            <person name="Grigoriev I."/>
        </authorList>
    </citation>
    <scope>NUCLEOTIDE SEQUENCE</scope>
    <source>
        <strain evidence="14">CBS 113979</strain>
    </source>
</reference>
<dbReference type="GO" id="GO:0005776">
    <property type="term" value="C:autophagosome"/>
    <property type="evidence" value="ECO:0007669"/>
    <property type="project" value="TreeGrafter"/>
</dbReference>
<keyword evidence="15" id="KW-1185">Reference proteome</keyword>
<evidence type="ECO:0000256" key="7">
    <source>
        <dbReference type="ARBA" id="ARBA00022840"/>
    </source>
</evidence>
<evidence type="ECO:0000256" key="12">
    <source>
        <dbReference type="SAM" id="MobiDB-lite"/>
    </source>
</evidence>
<gene>
    <name evidence="14" type="ORF">K402DRAFT_324244</name>
</gene>
<evidence type="ECO:0000256" key="9">
    <source>
        <dbReference type="ARBA" id="ARBA00030237"/>
    </source>
</evidence>